<name>A0AAV5U2S3_9BILA</name>
<organism evidence="10 11">
    <name type="scientific">Pristionchus entomophagus</name>
    <dbReference type="NCBI Taxonomy" id="358040"/>
    <lineage>
        <taxon>Eukaryota</taxon>
        <taxon>Metazoa</taxon>
        <taxon>Ecdysozoa</taxon>
        <taxon>Nematoda</taxon>
        <taxon>Chromadorea</taxon>
        <taxon>Rhabditida</taxon>
        <taxon>Rhabditina</taxon>
        <taxon>Diplogasteromorpha</taxon>
        <taxon>Diplogasteroidea</taxon>
        <taxon>Neodiplogasteridae</taxon>
        <taxon>Pristionchus</taxon>
    </lineage>
</organism>
<dbReference type="PANTHER" id="PTHR11361">
    <property type="entry name" value="DNA MISMATCH REPAIR PROTEIN MUTS FAMILY MEMBER"/>
    <property type="match status" value="1"/>
</dbReference>
<dbReference type="PANTHER" id="PTHR11361:SF148">
    <property type="entry name" value="DNA MISMATCH REPAIR PROTEIN MSH6"/>
    <property type="match status" value="1"/>
</dbReference>
<dbReference type="SUPFAM" id="SSF55271">
    <property type="entry name" value="DNA repair protein MutS, domain I"/>
    <property type="match status" value="1"/>
</dbReference>
<evidence type="ECO:0000259" key="9">
    <source>
        <dbReference type="PROSITE" id="PS00486"/>
    </source>
</evidence>
<keyword evidence="11" id="KW-1185">Reference proteome</keyword>
<dbReference type="GO" id="GO:0030983">
    <property type="term" value="F:mismatched DNA binding"/>
    <property type="evidence" value="ECO:0007669"/>
    <property type="project" value="InterPro"/>
</dbReference>
<accession>A0AAV5U2S3</accession>
<evidence type="ECO:0000256" key="1">
    <source>
        <dbReference type="ARBA" id="ARBA00006271"/>
    </source>
</evidence>
<dbReference type="Proteomes" id="UP001432027">
    <property type="component" value="Unassembled WGS sequence"/>
</dbReference>
<evidence type="ECO:0000256" key="6">
    <source>
        <dbReference type="RuleBase" id="RU003756"/>
    </source>
</evidence>
<keyword evidence="7" id="KW-0175">Coiled coil</keyword>
<dbReference type="Gene3D" id="3.40.1170.10">
    <property type="entry name" value="DNA repair protein MutS, domain I"/>
    <property type="match status" value="1"/>
</dbReference>
<keyword evidence="2 6" id="KW-0547">Nucleotide-binding</keyword>
<sequence>KKKGEKDDKVDEYTHEKLEWLKPDRIRDIAGRRPDDPDYDPTTIKIPDQFIKDQTPGHQQWWTIKSHNFDTVLLFKVGKFYELYHMDATVAVNCLNLAYMKGNYAHCGFPESAYGRFADQLVQRGYRVARVEQTQTPDQLAENNKKERVKSKVVKRELCRVTTVGTRTYDALDSPLDEGRNEDGGGGEMSGGDTNTAYLLAIKETITSHGSGKAPVTTFGVAFIDTSIGRFFVGSFQDDCYFSHLRTLIARHPPAQVLIERNKMQIHTRSVLSSMLPSSVPLDSLTPKKEFLEPEKTITMLLDGSRLGGDSSLWPLSLVDMLSKDESIPTSSPSHKEAWSALGALLSYLNRCLIDVDMVTMKQFERFDPTAAPMKNDSSCVASASSWKGRRMVIDGVGLEQLSLIPLEYASEQTSGSLYSILNRCKTPFGARLLRSWVCAPSCDKEVIEERQKAVEWLMTTEGKKCQARVEELLENLPDLERLLQKIHSIGLVHRARDHPDSRAIMFEGDKYARKRMKDLIAALEGFKLVQQIGELCEQCRKGEDKNGLLASDPFNVKKHLEHFEGGFDAKEAQSTGKIIPNDGSNKEYDAARERVETIKERLNDYSEKMGQKLQCKASLVNCGKDRNLLELPDRVKVPHEFEKKTMKKGFVRYTNPALRSLNCELSEAESDVECLLKDATRRIFADFDQRKNGWQRALEAVSTLDVLISLSKYSQSTGVPMCTPTFVYDEEKPVLEVMEGFHPCIVITGLASGDDEVNRHSSTTFIPNDTSLGGNGPSTLLLTGPNMGGKSTLMRQVAVLSVLAHMGCLVPAKSMRLSPIDRIFTRLGASDRLVAGQSTFFVEMNESAIALRDATKHSLLIADELGRGTGTLDGQSLAWAIMQTMSKRIGARSVFSTHYHGLCERVEGDKEILQMHMGCVVEDEEETSHVTNEAVTFLYRLIPGVCPRSFGFNAARLAGIEDHVIVDSWKAAKRTFGDGKGLKKLREEAEKGASVETLRQLIESAF</sequence>
<dbReference type="Pfam" id="PF05190">
    <property type="entry name" value="MutS_IV"/>
    <property type="match status" value="1"/>
</dbReference>
<dbReference type="Gene3D" id="3.40.50.300">
    <property type="entry name" value="P-loop containing nucleotide triphosphate hydrolases"/>
    <property type="match status" value="1"/>
</dbReference>
<dbReference type="InterPro" id="IPR027417">
    <property type="entry name" value="P-loop_NTPase"/>
</dbReference>
<feature type="coiled-coil region" evidence="7">
    <location>
        <begin position="582"/>
        <end position="609"/>
    </location>
</feature>
<evidence type="ECO:0000256" key="8">
    <source>
        <dbReference type="SAM" id="MobiDB-lite"/>
    </source>
</evidence>
<dbReference type="GO" id="GO:0032301">
    <property type="term" value="C:MutSalpha complex"/>
    <property type="evidence" value="ECO:0007669"/>
    <property type="project" value="TreeGrafter"/>
</dbReference>
<evidence type="ECO:0000313" key="10">
    <source>
        <dbReference type="EMBL" id="GMT00786.1"/>
    </source>
</evidence>
<dbReference type="Gene3D" id="3.30.420.110">
    <property type="entry name" value="MutS, connector domain"/>
    <property type="match status" value="1"/>
</dbReference>
<dbReference type="SMART" id="SM00533">
    <property type="entry name" value="MUTSd"/>
    <property type="match status" value="1"/>
</dbReference>
<keyword evidence="6" id="KW-0234">DNA repair</keyword>
<dbReference type="InterPro" id="IPR036187">
    <property type="entry name" value="DNA_mismatch_repair_MutS_sf"/>
</dbReference>
<dbReference type="InterPro" id="IPR007696">
    <property type="entry name" value="DNA_mismatch_repair_MutS_core"/>
</dbReference>
<keyword evidence="4" id="KW-0067">ATP-binding</keyword>
<protein>
    <recommendedName>
        <fullName evidence="9">DNA mismatch repair proteins mutS family domain-containing protein</fullName>
    </recommendedName>
</protein>
<dbReference type="GO" id="GO:0006298">
    <property type="term" value="P:mismatch repair"/>
    <property type="evidence" value="ECO:0007669"/>
    <property type="project" value="InterPro"/>
</dbReference>
<dbReference type="AlphaFoldDB" id="A0AAV5U2S3"/>
<dbReference type="InterPro" id="IPR016151">
    <property type="entry name" value="DNA_mismatch_repair_MutS_N"/>
</dbReference>
<dbReference type="SUPFAM" id="SSF52540">
    <property type="entry name" value="P-loop containing nucleoside triphosphate hydrolases"/>
    <property type="match status" value="1"/>
</dbReference>
<dbReference type="Pfam" id="PF05188">
    <property type="entry name" value="MutS_II"/>
    <property type="match status" value="1"/>
</dbReference>
<dbReference type="GO" id="GO:0005524">
    <property type="term" value="F:ATP binding"/>
    <property type="evidence" value="ECO:0007669"/>
    <property type="project" value="UniProtKB-KW"/>
</dbReference>
<evidence type="ECO:0000256" key="7">
    <source>
        <dbReference type="SAM" id="Coils"/>
    </source>
</evidence>
<evidence type="ECO:0000256" key="3">
    <source>
        <dbReference type="ARBA" id="ARBA00022763"/>
    </source>
</evidence>
<dbReference type="Pfam" id="PF01624">
    <property type="entry name" value="MutS_I"/>
    <property type="match status" value="1"/>
</dbReference>
<comment type="function">
    <text evidence="6">Component of the post-replicative DNA mismatch repair system (MMR).</text>
</comment>
<dbReference type="InterPro" id="IPR007860">
    <property type="entry name" value="DNA_mmatch_repair_MutS_con_dom"/>
</dbReference>
<evidence type="ECO:0000256" key="4">
    <source>
        <dbReference type="ARBA" id="ARBA00022840"/>
    </source>
</evidence>
<evidence type="ECO:0000313" key="11">
    <source>
        <dbReference type="Proteomes" id="UP001432027"/>
    </source>
</evidence>
<dbReference type="SUPFAM" id="SSF48334">
    <property type="entry name" value="DNA repair protein MutS, domain III"/>
    <property type="match status" value="1"/>
</dbReference>
<keyword evidence="5 6" id="KW-0238">DNA-binding</keyword>
<feature type="region of interest" description="Disordered" evidence="8">
    <location>
        <begin position="172"/>
        <end position="191"/>
    </location>
</feature>
<dbReference type="SUPFAM" id="SSF53150">
    <property type="entry name" value="DNA repair protein MutS, domain II"/>
    <property type="match status" value="1"/>
</dbReference>
<comment type="caution">
    <text evidence="10">The sequence shown here is derived from an EMBL/GenBank/DDBJ whole genome shotgun (WGS) entry which is preliminary data.</text>
</comment>
<evidence type="ECO:0000256" key="2">
    <source>
        <dbReference type="ARBA" id="ARBA00022741"/>
    </source>
</evidence>
<dbReference type="Gene3D" id="1.10.1420.10">
    <property type="match status" value="2"/>
</dbReference>
<dbReference type="InterPro" id="IPR045076">
    <property type="entry name" value="MutS"/>
</dbReference>
<dbReference type="Pfam" id="PF05192">
    <property type="entry name" value="MutS_III"/>
    <property type="match status" value="1"/>
</dbReference>
<comment type="similarity">
    <text evidence="1 6">Belongs to the DNA mismatch repair MutS family.</text>
</comment>
<dbReference type="InterPro" id="IPR007861">
    <property type="entry name" value="DNA_mismatch_repair_MutS_clamp"/>
</dbReference>
<dbReference type="PROSITE" id="PS00486">
    <property type="entry name" value="DNA_MISMATCH_REPAIR_2"/>
    <property type="match status" value="1"/>
</dbReference>
<proteinExistence type="inferred from homology"/>
<dbReference type="InterPro" id="IPR007695">
    <property type="entry name" value="DNA_mismatch_repair_MutS-lik_N"/>
</dbReference>
<feature type="non-terminal residue" evidence="10">
    <location>
        <position position="1"/>
    </location>
</feature>
<dbReference type="InterPro" id="IPR000432">
    <property type="entry name" value="DNA_mismatch_repair_MutS_C"/>
</dbReference>
<gene>
    <name evidence="10" type="ORF">PENTCL1PPCAC_22960</name>
</gene>
<dbReference type="PIRSF" id="PIRSF037677">
    <property type="entry name" value="DNA_mis_repair_Msh6"/>
    <property type="match status" value="1"/>
</dbReference>
<dbReference type="FunFam" id="1.10.1420.10:FF:000005">
    <property type="entry name" value="DNA mismatch repair protein"/>
    <property type="match status" value="1"/>
</dbReference>
<dbReference type="Pfam" id="PF00488">
    <property type="entry name" value="MutS_V"/>
    <property type="match status" value="1"/>
</dbReference>
<dbReference type="InterPro" id="IPR036678">
    <property type="entry name" value="MutS_con_dom_sf"/>
</dbReference>
<feature type="domain" description="DNA mismatch repair proteins mutS family" evidence="9">
    <location>
        <begin position="859"/>
        <end position="875"/>
    </location>
</feature>
<dbReference type="InterPro" id="IPR017261">
    <property type="entry name" value="DNA_mismatch_repair_MutS/MSH"/>
</dbReference>
<dbReference type="GO" id="GO:0140664">
    <property type="term" value="F:ATP-dependent DNA damage sensor activity"/>
    <property type="evidence" value="ECO:0007669"/>
    <property type="project" value="InterPro"/>
</dbReference>
<dbReference type="EMBL" id="BTSX01000005">
    <property type="protein sequence ID" value="GMT00786.1"/>
    <property type="molecule type" value="Genomic_DNA"/>
</dbReference>
<dbReference type="SMART" id="SM00534">
    <property type="entry name" value="MUTSac"/>
    <property type="match status" value="1"/>
</dbReference>
<keyword evidence="3 6" id="KW-0227">DNA damage</keyword>
<reference evidence="10" key="1">
    <citation type="submission" date="2023-10" db="EMBL/GenBank/DDBJ databases">
        <title>Genome assembly of Pristionchus species.</title>
        <authorList>
            <person name="Yoshida K."/>
            <person name="Sommer R.J."/>
        </authorList>
    </citation>
    <scope>NUCLEOTIDE SEQUENCE</scope>
    <source>
        <strain evidence="10">RS0144</strain>
    </source>
</reference>
<dbReference type="FunFam" id="3.40.1170.10:FF:000002">
    <property type="entry name" value="DNA mismatch repair protein"/>
    <property type="match status" value="1"/>
</dbReference>
<evidence type="ECO:0000256" key="5">
    <source>
        <dbReference type="ARBA" id="ARBA00023125"/>
    </source>
</evidence>